<dbReference type="Gene3D" id="1.20.120.20">
    <property type="entry name" value="Apolipoprotein"/>
    <property type="match status" value="1"/>
</dbReference>
<dbReference type="RefSeq" id="WP_343336966.1">
    <property type="nucleotide sequence ID" value="NZ_CP154622.1"/>
</dbReference>
<accession>A0ABZ3FGG2</accession>
<dbReference type="InterPro" id="IPR010090">
    <property type="entry name" value="Phage_tape_meas"/>
</dbReference>
<proteinExistence type="predicted"/>
<gene>
    <name evidence="4" type="ORF">TPELB_21100</name>
</gene>
<feature type="coiled-coil region" evidence="2">
    <location>
        <begin position="1304"/>
        <end position="1331"/>
    </location>
</feature>
<organism evidence="4 5">
    <name type="scientific">Terrisporobacter petrolearius</name>
    <dbReference type="NCBI Taxonomy" id="1460447"/>
    <lineage>
        <taxon>Bacteria</taxon>
        <taxon>Bacillati</taxon>
        <taxon>Bacillota</taxon>
        <taxon>Clostridia</taxon>
        <taxon>Peptostreptococcales</taxon>
        <taxon>Peptostreptococcaceae</taxon>
        <taxon>Terrisporobacter</taxon>
    </lineage>
</organism>
<dbReference type="NCBIfam" id="TIGR01760">
    <property type="entry name" value="tape_meas_TP901"/>
    <property type="match status" value="1"/>
</dbReference>
<keyword evidence="5" id="KW-1185">Reference proteome</keyword>
<evidence type="ECO:0000313" key="5">
    <source>
        <dbReference type="Proteomes" id="UP001477947"/>
    </source>
</evidence>
<evidence type="ECO:0000313" key="4">
    <source>
        <dbReference type="EMBL" id="XAM41797.1"/>
    </source>
</evidence>
<evidence type="ECO:0000259" key="3">
    <source>
        <dbReference type="Pfam" id="PF10145"/>
    </source>
</evidence>
<dbReference type="EMBL" id="CP154622">
    <property type="protein sequence ID" value="XAM41797.1"/>
    <property type="molecule type" value="Genomic_DNA"/>
</dbReference>
<keyword evidence="2" id="KW-0175">Coiled coil</keyword>
<keyword evidence="1" id="KW-1188">Viral release from host cell</keyword>
<dbReference type="PANTHER" id="PTHR37813:SF1">
    <property type="entry name" value="FELS-2 PROPHAGE PROTEIN"/>
    <property type="match status" value="1"/>
</dbReference>
<evidence type="ECO:0000256" key="2">
    <source>
        <dbReference type="SAM" id="Coils"/>
    </source>
</evidence>
<protein>
    <recommendedName>
        <fullName evidence="3">Phage tail tape measure protein domain-containing protein</fullName>
    </recommendedName>
</protein>
<name>A0ABZ3FGG2_9FIRM</name>
<dbReference type="PANTHER" id="PTHR37813">
    <property type="entry name" value="FELS-2 PROPHAGE PROTEIN"/>
    <property type="match status" value="1"/>
</dbReference>
<reference evidence="4 5" key="1">
    <citation type="submission" date="2024-04" db="EMBL/GenBank/DDBJ databases">
        <title>Isolation and characterization of novel acetogenic strains of the genera Terrisporobacter and Acetoanaerobium.</title>
        <authorList>
            <person name="Boeer T."/>
            <person name="Schueler M.A."/>
            <person name="Lueschen A."/>
            <person name="Eysell L."/>
            <person name="Droege J."/>
            <person name="Heinemann M."/>
            <person name="Engelhardt L."/>
            <person name="Basen M."/>
            <person name="Daniel R."/>
        </authorList>
    </citation>
    <scope>NUCLEOTIDE SEQUENCE [LARGE SCALE GENOMIC DNA]</scope>
    <source>
        <strain evidence="4 5">ELB</strain>
    </source>
</reference>
<dbReference type="Proteomes" id="UP001477947">
    <property type="component" value="Chromosome"/>
</dbReference>
<dbReference type="Pfam" id="PF10145">
    <property type="entry name" value="PhageMin_Tail"/>
    <property type="match status" value="1"/>
</dbReference>
<evidence type="ECO:0000256" key="1">
    <source>
        <dbReference type="ARBA" id="ARBA00022612"/>
    </source>
</evidence>
<sequence>MSNKRNISIKITANASGLKRALSDANKQIDKLKKSGDKFDKSKFGKNVDRQFKDITKTSKDINKQIKNNTKAFDKLGKIKLNTLTKQFDGISKSTKNNIRTIDKLKSVLNNIKSKSIESVNKVMLSMSKGASTVSKGFGNIKNSINTISSRSISSVSNVLSNISSKCSGVSAAFSNIKSSIGSISIKSIQSVQNAVSSLVTKCPAVANAFNNIKTSVGNIKTNTFNTLSTTVSNIESKVQTLSSKFGTLKTTISNSTKTSWNNLTGGLSNIMNKISPIISKFTTLKSKISETAKGTFDRLISSTNKLGNEGKDSTNIFTKFANKIKELTGGMLSSFTNKLNGISNSSKSTSNSLTSTIGKFTIFGASATAVSSGVSKISSSLSKANPEILKTGRTMGNYQMILKSLQRENKLFEEGTKNLTKEGKEAYDIWKKYKNSLDELYSSLIKNKTATDSDIAAIEKLKNTANNFESNILGIADSQEKASKSTKSWSNVTKDLSDAWDKFKSGDYKGAFDSLKSASKTAFVLMPGYVKAIAGLVVALNALYKAGQKRFFEGLSDIQNTFQPIINSIKSGIQGIKTAFESLTGFRLSLDSFIQVGVNYESTMAQVKAITGTTGKEFDSLKQKARDLGASTRYSATEAGEAMIQMGQQGWSASKILSGVPSVLNLATVGNISLADSAELVTNTMNALGMKVDNEGKNVSHFADVVATASVRSGTSVSQFAEAMINVASTAGVTGASIEDLAVAVGLMGNNFIKSGKAGTSMKTFIANMAKPTKQMQGYIEKYNLEGARQDIVNGRLTEGYKKFATAMNGLSKEQKESIGAALAGKEGMAGFLAIVGKGPKQIEDMDEAMKKSNDVAKHMAETFDATLKGALLNISSGIEEKVLQVFDKIKPALTGAANAVNDFFESWNKGDLKGGLANIETQVAKSIPNISRAIQKGVSNIETFINGGSFDSILQIGTDIIDGITKGIDKSVDNGTLLKAINGAISKICDWIIKNGPKIQKSGGKILDAIRDGINNNREKLSKAADTIYSVINTWVSKKKGTISALGLACWDAFIGGIIKGKIDDVKEKLKNLFNPDKEVNHNTNSENKLEASGIDPVSNIKNWWNEITKQDGNVVHAAEVTADKYKETVANKLNDGELSKNAANAINKALDRGEDAKKGAWKITKGYISTLQEGLVNGDIDESTYNTLLKSLNQVDKAKSSASETTKGYLDSLEDGIMNGSIDPSSVDAILSQLTSSESVYKNASETGQKYIDELRQQLLSGQITTEQFNALVFSGTLEDAAKEWTKDGKIKADDVIDAQSFSSVEEIDNLKKALDELKNKYKDINASINDSAKGMANVTRTNLLSCTNITRNQFVSMSNIVRSQMTNCSNIARNQFVGIANIVRNQSQNARNSATTAFISMKKVISTQCMEARTYLVSKFISMATVAGVQAWRARDNATRAFISLAKVVRSQMQNAYSSVTSYMSKIAAATSKSMSMSFKVNKSVTTTNTVRTIAEPVAKPSFLSLMRVSSLPSAKSALLSTNSIATYSASDIGISSLSRAASSVLSQGHSSSNRGQKDNIYLDATFNIDGKHIAKTTAKYMDKELKTINDKDKRKKGRS</sequence>
<feature type="domain" description="Phage tail tape measure protein" evidence="3">
    <location>
        <begin position="624"/>
        <end position="826"/>
    </location>
</feature>